<protein>
    <submittedName>
        <fullName evidence="2">Uncharacterized protein</fullName>
    </submittedName>
</protein>
<accession>A0A813FAP3</accession>
<keyword evidence="1" id="KW-1133">Transmembrane helix</keyword>
<gene>
    <name evidence="2" type="ORF">PGLA1383_LOCUS29404</name>
</gene>
<evidence type="ECO:0000256" key="1">
    <source>
        <dbReference type="SAM" id="Phobius"/>
    </source>
</evidence>
<name>A0A813FAP3_POLGL</name>
<sequence length="189" mass="21367">MYQEAYCPSLHKHYEHYILHQGHWMTPGSLDATRVTGCHQKLDRLWLFCPMPKGLKTTIINNHNNNYYNYDNVCGPSCTLALHEIFADCDGFDEVNAAVDGVIAYQDSLGCQARTSELFSNRQRGAVLPPYNQSIQSMAFPALMLLLALSVAAYSLCGRLVRQRPPLALCRKKEDEDDHKELICQSESV</sequence>
<keyword evidence="3" id="KW-1185">Reference proteome</keyword>
<evidence type="ECO:0000313" key="3">
    <source>
        <dbReference type="Proteomes" id="UP000654075"/>
    </source>
</evidence>
<organism evidence="2 3">
    <name type="scientific">Polarella glacialis</name>
    <name type="common">Dinoflagellate</name>
    <dbReference type="NCBI Taxonomy" id="89957"/>
    <lineage>
        <taxon>Eukaryota</taxon>
        <taxon>Sar</taxon>
        <taxon>Alveolata</taxon>
        <taxon>Dinophyceae</taxon>
        <taxon>Suessiales</taxon>
        <taxon>Suessiaceae</taxon>
        <taxon>Polarella</taxon>
    </lineage>
</organism>
<comment type="caution">
    <text evidence="2">The sequence shown here is derived from an EMBL/GenBank/DDBJ whole genome shotgun (WGS) entry which is preliminary data.</text>
</comment>
<keyword evidence="1" id="KW-0472">Membrane</keyword>
<dbReference type="AlphaFoldDB" id="A0A813FAP3"/>
<keyword evidence="1" id="KW-0812">Transmembrane</keyword>
<dbReference type="EMBL" id="CAJNNV010025032">
    <property type="protein sequence ID" value="CAE8611602.1"/>
    <property type="molecule type" value="Genomic_DNA"/>
</dbReference>
<feature type="transmembrane region" description="Helical" evidence="1">
    <location>
        <begin position="138"/>
        <end position="157"/>
    </location>
</feature>
<reference evidence="2" key="1">
    <citation type="submission" date="2021-02" db="EMBL/GenBank/DDBJ databases">
        <authorList>
            <person name="Dougan E. K."/>
            <person name="Rhodes N."/>
            <person name="Thang M."/>
            <person name="Chan C."/>
        </authorList>
    </citation>
    <scope>NUCLEOTIDE SEQUENCE</scope>
</reference>
<evidence type="ECO:0000313" key="2">
    <source>
        <dbReference type="EMBL" id="CAE8611602.1"/>
    </source>
</evidence>
<proteinExistence type="predicted"/>
<dbReference type="Proteomes" id="UP000654075">
    <property type="component" value="Unassembled WGS sequence"/>
</dbReference>